<accession>A0ABV2AEA7</accession>
<dbReference type="SFLD" id="SFLDG01065">
    <property type="entry name" value="anaerobic_coproporphyrinogen-I"/>
    <property type="match status" value="1"/>
</dbReference>
<evidence type="ECO:0000259" key="11">
    <source>
        <dbReference type="PROSITE" id="PS51918"/>
    </source>
</evidence>
<proteinExistence type="inferred from homology"/>
<evidence type="ECO:0000256" key="10">
    <source>
        <dbReference type="RuleBase" id="RU364116"/>
    </source>
</evidence>
<comment type="cofactor">
    <cofactor evidence="1">
        <name>[4Fe-4S] cluster</name>
        <dbReference type="ChEBI" id="CHEBI:49883"/>
    </cofactor>
</comment>
<comment type="caution">
    <text evidence="12">The sequence shown here is derived from an EMBL/GenBank/DDBJ whole genome shotgun (WGS) entry which is preliminary data.</text>
</comment>
<evidence type="ECO:0000256" key="8">
    <source>
        <dbReference type="ARBA" id="ARBA00023014"/>
    </source>
</evidence>
<keyword evidence="13" id="KW-1185">Reference proteome</keyword>
<organism evidence="12 13">
    <name type="scientific">Sinimarinibacterium thermocellulolyticum</name>
    <dbReference type="NCBI Taxonomy" id="3170016"/>
    <lineage>
        <taxon>Bacteria</taxon>
        <taxon>Pseudomonadati</taxon>
        <taxon>Pseudomonadota</taxon>
        <taxon>Gammaproteobacteria</taxon>
        <taxon>Nevskiales</taxon>
        <taxon>Nevskiaceae</taxon>
        <taxon>Sinimarinibacterium</taxon>
    </lineage>
</organism>
<dbReference type="InterPro" id="IPR004559">
    <property type="entry name" value="HemW-like"/>
</dbReference>
<dbReference type="Gene3D" id="3.20.20.70">
    <property type="entry name" value="Aldolase class I"/>
    <property type="match status" value="1"/>
</dbReference>
<dbReference type="Pfam" id="PF06969">
    <property type="entry name" value="HemN_C"/>
    <property type="match status" value="1"/>
</dbReference>
<dbReference type="InterPro" id="IPR013785">
    <property type="entry name" value="Aldolase_TIM"/>
</dbReference>
<dbReference type="SUPFAM" id="SSF102114">
    <property type="entry name" value="Radical SAM enzymes"/>
    <property type="match status" value="1"/>
</dbReference>
<keyword evidence="10" id="KW-0004">4Fe-4S</keyword>
<evidence type="ECO:0000256" key="1">
    <source>
        <dbReference type="ARBA" id="ARBA00001966"/>
    </source>
</evidence>
<dbReference type="CDD" id="cd01335">
    <property type="entry name" value="Radical_SAM"/>
    <property type="match status" value="1"/>
</dbReference>
<dbReference type="SFLD" id="SFLDF00288">
    <property type="entry name" value="HemN-like__clustered_with_nucl"/>
    <property type="match status" value="1"/>
</dbReference>
<dbReference type="Proteomes" id="UP001465331">
    <property type="component" value="Unassembled WGS sequence"/>
</dbReference>
<keyword evidence="10" id="KW-0963">Cytoplasm</keyword>
<keyword evidence="4 10" id="KW-0349">Heme</keyword>
<comment type="subcellular location">
    <subcellularLocation>
        <location evidence="10">Cytoplasm</location>
    </subcellularLocation>
</comment>
<dbReference type="InterPro" id="IPR058240">
    <property type="entry name" value="rSAM_sf"/>
</dbReference>
<dbReference type="PANTHER" id="PTHR13932">
    <property type="entry name" value="COPROPORPHYRINIGEN III OXIDASE"/>
    <property type="match status" value="1"/>
</dbReference>
<dbReference type="PANTHER" id="PTHR13932:SF5">
    <property type="entry name" value="RADICAL S-ADENOSYL METHIONINE DOMAIN-CONTAINING PROTEIN 1, MITOCHONDRIAL"/>
    <property type="match status" value="1"/>
</dbReference>
<evidence type="ECO:0000256" key="3">
    <source>
        <dbReference type="ARBA" id="ARBA00017228"/>
    </source>
</evidence>
<dbReference type="InterPro" id="IPR010723">
    <property type="entry name" value="HemN_C"/>
</dbReference>
<comment type="function">
    <text evidence="10">Probably acts as a heme chaperone, transferring heme to an unknown acceptor. Binds one molecule of heme per monomer, possibly covalently. Binds 1 [4Fe-4S] cluster. The cluster is coordinated with 3 cysteines and an exchangeable S-adenosyl-L-methionine.</text>
</comment>
<evidence type="ECO:0000256" key="2">
    <source>
        <dbReference type="ARBA" id="ARBA00006100"/>
    </source>
</evidence>
<keyword evidence="9 10" id="KW-0143">Chaperone</keyword>
<keyword evidence="8 10" id="KW-0411">Iron-sulfur</keyword>
<protein>
    <recommendedName>
        <fullName evidence="3 10">Heme chaperone HemW</fullName>
    </recommendedName>
</protein>
<keyword evidence="6 10" id="KW-0479">Metal-binding</keyword>
<name>A0ABV2AEA7_9GAMM</name>
<dbReference type="SMART" id="SM00729">
    <property type="entry name" value="Elp3"/>
    <property type="match status" value="1"/>
</dbReference>
<dbReference type="EMBL" id="JBEPIJ010000024">
    <property type="protein sequence ID" value="MES0875201.1"/>
    <property type="molecule type" value="Genomic_DNA"/>
</dbReference>
<evidence type="ECO:0000256" key="9">
    <source>
        <dbReference type="ARBA" id="ARBA00023186"/>
    </source>
</evidence>
<keyword evidence="7 10" id="KW-0408">Iron</keyword>
<dbReference type="PROSITE" id="PS51918">
    <property type="entry name" value="RADICAL_SAM"/>
    <property type="match status" value="1"/>
</dbReference>
<dbReference type="InterPro" id="IPR034505">
    <property type="entry name" value="Coproporphyrinogen-III_oxidase"/>
</dbReference>
<dbReference type="InterPro" id="IPR006638">
    <property type="entry name" value="Elp3/MiaA/NifB-like_rSAM"/>
</dbReference>
<evidence type="ECO:0000256" key="6">
    <source>
        <dbReference type="ARBA" id="ARBA00022723"/>
    </source>
</evidence>
<evidence type="ECO:0000256" key="5">
    <source>
        <dbReference type="ARBA" id="ARBA00022691"/>
    </source>
</evidence>
<keyword evidence="5 10" id="KW-0949">S-adenosyl-L-methionine</keyword>
<reference evidence="12 13" key="1">
    <citation type="submission" date="2024-06" db="EMBL/GenBank/DDBJ databases">
        <authorList>
            <person name="Li Z."/>
            <person name="Jiang Y."/>
        </authorList>
    </citation>
    <scope>NUCLEOTIDE SEQUENCE [LARGE SCALE GENOMIC DNA]</scope>
    <source>
        <strain evidence="12 13">HSW-8</strain>
    </source>
</reference>
<dbReference type="SFLD" id="SFLDF00562">
    <property type="entry name" value="HemN-like__clustered_with_heat"/>
    <property type="match status" value="1"/>
</dbReference>
<dbReference type="RefSeq" id="WP_352890629.1">
    <property type="nucleotide sequence ID" value="NZ_JBEPIJ010000024.1"/>
</dbReference>
<dbReference type="NCBIfam" id="TIGR00539">
    <property type="entry name" value="hemN_rel"/>
    <property type="match status" value="1"/>
</dbReference>
<comment type="similarity">
    <text evidence="2">Belongs to the anaerobic coproporphyrinogen-III oxidase family. HemW subfamily.</text>
</comment>
<gene>
    <name evidence="12" type="primary">hemW</name>
    <name evidence="12" type="ORF">ABSH63_14460</name>
</gene>
<sequence>MSRETQAAIPLSLYLHFPWCVQKCPYCDFNSHPQRGALPEDAYVDALLRDLDFELSDRSETRPLIAIFMGGGTPSLFSDRSIGRLLEQVNRRLTFADDIEITLEANPGTAEAGNFRGYRDAGVNRLSMGIQSLDDRQLQRLGRIHSAAEAMRAYARARAAGFDNINLDLMYALPQQDLAAALADLDGGIALQPEHLSWYQLTLEPNTEFGLRPPPVPDEDTAWAMQLEGQQRLAAAGYAQYEVSAYARDGRQSRHNRNYWEYGDYLGIGAGAHAKRSDAGGVAAVACGESGDATGFRITRAARHKHPRRYLRDAGTAGAIQERIAVAPAERPFEFLMNALRLNDGFTPALYAERTGLHWSADTEAVRRAIQRGLLDVGARRIRPTEFGRRHLNGLLRLFLDT</sequence>
<feature type="domain" description="Radical SAM core" evidence="11">
    <location>
        <begin position="3"/>
        <end position="239"/>
    </location>
</feature>
<evidence type="ECO:0000256" key="4">
    <source>
        <dbReference type="ARBA" id="ARBA00022617"/>
    </source>
</evidence>
<evidence type="ECO:0000313" key="13">
    <source>
        <dbReference type="Proteomes" id="UP001465331"/>
    </source>
</evidence>
<evidence type="ECO:0000256" key="7">
    <source>
        <dbReference type="ARBA" id="ARBA00023004"/>
    </source>
</evidence>
<evidence type="ECO:0000313" key="12">
    <source>
        <dbReference type="EMBL" id="MES0875201.1"/>
    </source>
</evidence>
<dbReference type="Pfam" id="PF04055">
    <property type="entry name" value="Radical_SAM"/>
    <property type="match status" value="1"/>
</dbReference>
<dbReference type="InterPro" id="IPR007197">
    <property type="entry name" value="rSAM"/>
</dbReference>
<dbReference type="SFLD" id="SFLDS00029">
    <property type="entry name" value="Radical_SAM"/>
    <property type="match status" value="1"/>
</dbReference>